<name>A0ABU0EXV2_9PSEU</name>
<keyword evidence="1" id="KW-0812">Transmembrane</keyword>
<reference evidence="2 3" key="1">
    <citation type="submission" date="2023-07" db="EMBL/GenBank/DDBJ databases">
        <title>Sequencing the genomes of 1000 actinobacteria strains.</title>
        <authorList>
            <person name="Klenk H.-P."/>
        </authorList>
    </citation>
    <scope>NUCLEOTIDE SEQUENCE [LARGE SCALE GENOMIC DNA]</scope>
    <source>
        <strain evidence="2 3">DSM 45805</strain>
    </source>
</reference>
<dbReference type="EMBL" id="JAUSUT010000001">
    <property type="protein sequence ID" value="MDQ0380150.1"/>
    <property type="molecule type" value="Genomic_DNA"/>
</dbReference>
<keyword evidence="1" id="KW-0472">Membrane</keyword>
<feature type="transmembrane region" description="Helical" evidence="1">
    <location>
        <begin position="15"/>
        <end position="35"/>
    </location>
</feature>
<keyword evidence="1" id="KW-1133">Transmembrane helix</keyword>
<evidence type="ECO:0000313" key="2">
    <source>
        <dbReference type="EMBL" id="MDQ0380150.1"/>
    </source>
</evidence>
<gene>
    <name evidence="2" type="ORF">FB470_004144</name>
</gene>
<evidence type="ECO:0000313" key="3">
    <source>
        <dbReference type="Proteomes" id="UP001229651"/>
    </source>
</evidence>
<organism evidence="2 3">
    <name type="scientific">Amycolatopsis thermophila</name>
    <dbReference type="NCBI Taxonomy" id="206084"/>
    <lineage>
        <taxon>Bacteria</taxon>
        <taxon>Bacillati</taxon>
        <taxon>Actinomycetota</taxon>
        <taxon>Actinomycetes</taxon>
        <taxon>Pseudonocardiales</taxon>
        <taxon>Pseudonocardiaceae</taxon>
        <taxon>Amycolatopsis</taxon>
    </lineage>
</organism>
<evidence type="ECO:0008006" key="4">
    <source>
        <dbReference type="Google" id="ProtNLM"/>
    </source>
</evidence>
<evidence type="ECO:0000256" key="1">
    <source>
        <dbReference type="SAM" id="Phobius"/>
    </source>
</evidence>
<dbReference type="RefSeq" id="WP_306993922.1">
    <property type="nucleotide sequence ID" value="NZ_JAUSUT010000001.1"/>
</dbReference>
<comment type="caution">
    <text evidence="2">The sequence shown here is derived from an EMBL/GenBank/DDBJ whole genome shotgun (WGS) entry which is preliminary data.</text>
</comment>
<sequence length="52" mass="5798">MEDDARTVGAGCLRAFLYGLIGFAWVAIALMVCGVHRLRRRLWPTGSPSLHR</sequence>
<keyword evidence="3" id="KW-1185">Reference proteome</keyword>
<protein>
    <recommendedName>
        <fullName evidence="4">Transmembrane protein</fullName>
    </recommendedName>
</protein>
<dbReference type="Proteomes" id="UP001229651">
    <property type="component" value="Unassembled WGS sequence"/>
</dbReference>
<proteinExistence type="predicted"/>
<accession>A0ABU0EXV2</accession>